<dbReference type="Gene3D" id="3.40.710.10">
    <property type="entry name" value="DD-peptidase/beta-lactamase superfamily"/>
    <property type="match status" value="1"/>
</dbReference>
<dbReference type="Proteomes" id="UP000663882">
    <property type="component" value="Unassembled WGS sequence"/>
</dbReference>
<dbReference type="EMBL" id="CAJOAX010005637">
    <property type="protein sequence ID" value="CAF3955276.1"/>
    <property type="molecule type" value="Genomic_DNA"/>
</dbReference>
<dbReference type="InterPro" id="IPR012338">
    <property type="entry name" value="Beta-lactam/transpept-like"/>
</dbReference>
<dbReference type="OrthoDB" id="10427518at2759"/>
<dbReference type="EMBL" id="CAJNOO010000534">
    <property type="protein sequence ID" value="CAF0971683.1"/>
    <property type="molecule type" value="Genomic_DNA"/>
</dbReference>
<evidence type="ECO:0000313" key="3">
    <source>
        <dbReference type="Proteomes" id="UP000663882"/>
    </source>
</evidence>
<evidence type="ECO:0000313" key="1">
    <source>
        <dbReference type="EMBL" id="CAF0971683.1"/>
    </source>
</evidence>
<accession>A0A814ENE5</accession>
<evidence type="ECO:0008006" key="4">
    <source>
        <dbReference type="Google" id="ProtNLM"/>
    </source>
</evidence>
<dbReference type="PANTHER" id="PTHR43319:SF3">
    <property type="entry name" value="BETA-LACTAMASE-RELATED DOMAIN-CONTAINING PROTEIN"/>
    <property type="match status" value="1"/>
</dbReference>
<proteinExistence type="predicted"/>
<organism evidence="1 3">
    <name type="scientific">Rotaria sordida</name>
    <dbReference type="NCBI Taxonomy" id="392033"/>
    <lineage>
        <taxon>Eukaryota</taxon>
        <taxon>Metazoa</taxon>
        <taxon>Spiralia</taxon>
        <taxon>Gnathifera</taxon>
        <taxon>Rotifera</taxon>
        <taxon>Eurotatoria</taxon>
        <taxon>Bdelloidea</taxon>
        <taxon>Philodinida</taxon>
        <taxon>Philodinidae</taxon>
        <taxon>Rotaria</taxon>
    </lineage>
</organism>
<dbReference type="Proteomes" id="UP000663823">
    <property type="component" value="Unassembled WGS sequence"/>
</dbReference>
<sequence length="159" mass="17672">MRSPNSDEFIFNQRRVHQAVIPAANGISNAHSLARIYALLIGDVNENGNKTTCLLSKKTLKLTTENMTPPNEPDRMLFGLSTKFSSGGFELHSDIFNLPGEDGFGHRGFGGSLAFATLSRHLAFAYVFDQLDLSTFTTDPRNLQFFEIIDTIIKEKKTS</sequence>
<dbReference type="InterPro" id="IPR052907">
    <property type="entry name" value="Beta-lactamase/esterase"/>
</dbReference>
<dbReference type="SUPFAM" id="SSF56601">
    <property type="entry name" value="beta-lactamase/transpeptidase-like"/>
    <property type="match status" value="1"/>
</dbReference>
<name>A0A814ENE5_9BILA</name>
<gene>
    <name evidence="2" type="ORF">OTI717_LOCUS26603</name>
    <name evidence="1" type="ORF">RFH988_LOCUS12663</name>
</gene>
<reference evidence="1" key="1">
    <citation type="submission" date="2021-02" db="EMBL/GenBank/DDBJ databases">
        <authorList>
            <person name="Nowell W R."/>
        </authorList>
    </citation>
    <scope>NUCLEOTIDE SEQUENCE</scope>
</reference>
<protein>
    <recommendedName>
        <fullName evidence="4">Beta-lactamase-related domain-containing protein</fullName>
    </recommendedName>
</protein>
<evidence type="ECO:0000313" key="2">
    <source>
        <dbReference type="EMBL" id="CAF3955276.1"/>
    </source>
</evidence>
<comment type="caution">
    <text evidence="1">The sequence shown here is derived from an EMBL/GenBank/DDBJ whole genome shotgun (WGS) entry which is preliminary data.</text>
</comment>
<dbReference type="AlphaFoldDB" id="A0A814ENE5"/>
<dbReference type="PANTHER" id="PTHR43319">
    <property type="entry name" value="BETA-LACTAMASE-RELATED"/>
    <property type="match status" value="1"/>
</dbReference>